<dbReference type="RefSeq" id="WP_043130246.1">
    <property type="nucleotide sequence ID" value="NZ_CP020612.1"/>
</dbReference>
<evidence type="ECO:0000313" key="10">
    <source>
        <dbReference type="Proteomes" id="UP000193017"/>
    </source>
</evidence>
<feature type="transmembrane region" description="Helical" evidence="8">
    <location>
        <begin position="38"/>
        <end position="59"/>
    </location>
</feature>
<dbReference type="PANTHER" id="PTHR43057">
    <property type="entry name" value="ARSENITE EFFLUX TRANSPORTER"/>
    <property type="match status" value="1"/>
</dbReference>
<dbReference type="InterPro" id="IPR002657">
    <property type="entry name" value="BilAc:Na_symport/Acr3"/>
</dbReference>
<evidence type="ECO:0000256" key="2">
    <source>
        <dbReference type="ARBA" id="ARBA00010110"/>
    </source>
</evidence>
<dbReference type="GO" id="GO:0015297">
    <property type="term" value="F:antiporter activity"/>
    <property type="evidence" value="ECO:0007669"/>
    <property type="project" value="InterPro"/>
</dbReference>
<dbReference type="OrthoDB" id="3254016at2"/>
<evidence type="ECO:0000256" key="3">
    <source>
        <dbReference type="ARBA" id="ARBA00022448"/>
    </source>
</evidence>
<evidence type="ECO:0000256" key="8">
    <source>
        <dbReference type="SAM" id="Phobius"/>
    </source>
</evidence>
<dbReference type="GO" id="GO:0005886">
    <property type="term" value="C:plasma membrane"/>
    <property type="evidence" value="ECO:0007669"/>
    <property type="project" value="UniProtKB-SubCell"/>
</dbReference>
<dbReference type="EMBL" id="CP020612">
    <property type="protein sequence ID" value="ARJ70313.1"/>
    <property type="molecule type" value="Genomic_DNA"/>
</dbReference>
<keyword evidence="6 8" id="KW-1133">Transmembrane helix</keyword>
<dbReference type="PANTHER" id="PTHR43057:SF1">
    <property type="entry name" value="ARSENICAL-RESISTANCE PROTEIN 3"/>
    <property type="match status" value="1"/>
</dbReference>
<evidence type="ECO:0000256" key="5">
    <source>
        <dbReference type="ARBA" id="ARBA00022692"/>
    </source>
</evidence>
<name>A0A1W6CZL5_9RHOB</name>
<keyword evidence="5 8" id="KW-0812">Transmembrane</keyword>
<keyword evidence="4" id="KW-1003">Cell membrane</keyword>
<organism evidence="9 10">
    <name type="scientific">Paracoccus contaminans</name>
    <dbReference type="NCBI Taxonomy" id="1945662"/>
    <lineage>
        <taxon>Bacteria</taxon>
        <taxon>Pseudomonadati</taxon>
        <taxon>Pseudomonadota</taxon>
        <taxon>Alphaproteobacteria</taxon>
        <taxon>Rhodobacterales</taxon>
        <taxon>Paracoccaceae</taxon>
        <taxon>Paracoccus</taxon>
    </lineage>
</organism>
<feature type="transmembrane region" description="Helical" evidence="8">
    <location>
        <begin position="288"/>
        <end position="308"/>
    </location>
</feature>
<dbReference type="Proteomes" id="UP000193017">
    <property type="component" value="Chromosome"/>
</dbReference>
<keyword evidence="3" id="KW-0813">Transport</keyword>
<keyword evidence="10" id="KW-1185">Reference proteome</keyword>
<dbReference type="KEGG" id="pcon:B0A89_12445"/>
<feature type="transmembrane region" description="Helical" evidence="8">
    <location>
        <begin position="127"/>
        <end position="148"/>
    </location>
</feature>
<comment type="similarity">
    <text evidence="2">Belongs to the arsenical resistance-3 (ACR3) (TC 2.A.59) family.</text>
</comment>
<gene>
    <name evidence="9" type="ORF">B0A89_12445</name>
</gene>
<sequence length="318" mass="34421">MTRLDLERQQVWIYLAAILAGLGLGLVLPGAAAHLEAALWPLLGILIFVTFTQVPLIHLPEAFRDRRFMGAMLAGNFVIVPLIVAGLLLFLPQDPAVRLGVLLVLLVPCTDWYITFTHLAGGDAGRAIAATPVNLIVQMALLPVYLWLFMGTAFLEIFAVGPIVTVFLTLIVAPLVAAWALERWAEARSGRDALIERLAWFPVPLLALVVFLIAASQVQSVTASLPVLPQVTGVFVGFLVLALFAGLAITRALDLPARSGRALVFSLGTRNSFVVLPLALALPPEWRLAIVVIVFQSLVELLGVLVYLKAVPRLLPER</sequence>
<dbReference type="GO" id="GO:0015105">
    <property type="term" value="F:arsenite transmembrane transporter activity"/>
    <property type="evidence" value="ECO:0007669"/>
    <property type="project" value="TreeGrafter"/>
</dbReference>
<dbReference type="InterPro" id="IPR004706">
    <property type="entry name" value="Arsenical-R_Acr3"/>
</dbReference>
<feature type="transmembrane region" description="Helical" evidence="8">
    <location>
        <begin position="71"/>
        <end position="91"/>
    </location>
</feature>
<accession>A0A1W6CZL5</accession>
<feature type="transmembrane region" description="Helical" evidence="8">
    <location>
        <begin position="262"/>
        <end position="282"/>
    </location>
</feature>
<comment type="subcellular location">
    <subcellularLocation>
        <location evidence="1">Cell membrane</location>
        <topology evidence="1">Multi-pass membrane protein</topology>
    </subcellularLocation>
</comment>
<dbReference type="STRING" id="1945662.B0A89_12445"/>
<feature type="transmembrane region" description="Helical" evidence="8">
    <location>
        <begin position="227"/>
        <end position="250"/>
    </location>
</feature>
<proteinExistence type="inferred from homology"/>
<evidence type="ECO:0000313" key="9">
    <source>
        <dbReference type="EMBL" id="ARJ70313.1"/>
    </source>
</evidence>
<keyword evidence="7 8" id="KW-0472">Membrane</keyword>
<evidence type="ECO:0000256" key="1">
    <source>
        <dbReference type="ARBA" id="ARBA00004651"/>
    </source>
</evidence>
<reference evidence="9 10" key="1">
    <citation type="submission" date="2017-03" db="EMBL/GenBank/DDBJ databases">
        <title>Genome sequence of Paracoccus contaminans isolated from a water microcosm.</title>
        <authorList>
            <person name="Aurass P."/>
            <person name="Karste S."/>
            <person name="Trost E."/>
            <person name="Glaeser S.P."/>
            <person name="Kaempfer P."/>
            <person name="Flieger A."/>
        </authorList>
    </citation>
    <scope>NUCLEOTIDE SEQUENCE [LARGE SCALE GENOMIC DNA]</scope>
    <source>
        <strain evidence="10">RKI 16-01929T\LMG 29738T\CCM 8701T\CIP 111112T</strain>
    </source>
</reference>
<feature type="transmembrane region" description="Helical" evidence="8">
    <location>
        <begin position="97"/>
        <end position="115"/>
    </location>
</feature>
<dbReference type="GO" id="GO:0015104">
    <property type="term" value="F:antimonite transmembrane transporter activity"/>
    <property type="evidence" value="ECO:0007669"/>
    <property type="project" value="TreeGrafter"/>
</dbReference>
<protein>
    <submittedName>
        <fullName evidence="9">Bile acid:sodium symporter</fullName>
    </submittedName>
</protein>
<feature type="transmembrane region" description="Helical" evidence="8">
    <location>
        <begin position="198"/>
        <end position="215"/>
    </location>
</feature>
<dbReference type="Pfam" id="PF01758">
    <property type="entry name" value="SBF"/>
    <property type="match status" value="1"/>
</dbReference>
<evidence type="ECO:0000256" key="6">
    <source>
        <dbReference type="ARBA" id="ARBA00022989"/>
    </source>
</evidence>
<dbReference type="InterPro" id="IPR038770">
    <property type="entry name" value="Na+/solute_symporter_sf"/>
</dbReference>
<evidence type="ECO:0000256" key="7">
    <source>
        <dbReference type="ARBA" id="ARBA00023136"/>
    </source>
</evidence>
<dbReference type="AlphaFoldDB" id="A0A1W6CZL5"/>
<dbReference type="Gene3D" id="1.20.1530.20">
    <property type="match status" value="1"/>
</dbReference>
<feature type="transmembrane region" description="Helical" evidence="8">
    <location>
        <begin position="12"/>
        <end position="32"/>
    </location>
</feature>
<evidence type="ECO:0000256" key="4">
    <source>
        <dbReference type="ARBA" id="ARBA00022475"/>
    </source>
</evidence>
<feature type="transmembrane region" description="Helical" evidence="8">
    <location>
        <begin position="154"/>
        <end position="177"/>
    </location>
</feature>